<feature type="transmembrane region" description="Helical" evidence="6">
    <location>
        <begin position="350"/>
        <end position="371"/>
    </location>
</feature>
<dbReference type="Gene3D" id="1.20.1720.10">
    <property type="entry name" value="Multidrug resistance protein D"/>
    <property type="match status" value="1"/>
</dbReference>
<dbReference type="InterPro" id="IPR020846">
    <property type="entry name" value="MFS_dom"/>
</dbReference>
<dbReference type="PROSITE" id="PS50850">
    <property type="entry name" value="MFS"/>
    <property type="match status" value="1"/>
</dbReference>
<evidence type="ECO:0000259" key="7">
    <source>
        <dbReference type="PROSITE" id="PS50850"/>
    </source>
</evidence>
<evidence type="ECO:0000256" key="3">
    <source>
        <dbReference type="ARBA" id="ARBA00022692"/>
    </source>
</evidence>
<feature type="transmembrane region" description="Helical" evidence="6">
    <location>
        <begin position="74"/>
        <end position="97"/>
    </location>
</feature>
<dbReference type="InterPro" id="IPR011701">
    <property type="entry name" value="MFS"/>
</dbReference>
<evidence type="ECO:0000313" key="8">
    <source>
        <dbReference type="EMBL" id="BAQ57662.1"/>
    </source>
</evidence>
<gene>
    <name evidence="9" type="ORF">LA749_06395</name>
    <name evidence="8" type="ORF">LBAT_1273</name>
</gene>
<sequence>MTKKQIKFVTIALMLGDIMSGLDGTIINTAIPAIVADLHGIQFMGWIVAIFLLGMSISIPLWTKIGEKITNKLAFEISLTLFIIGSTLEGLAPNIIFFLFARLIMGIGAGGMGSLPYIIVGYVYRNIKQRTKIMGYLTASFNAASILGPLVGGSIIDALSWHWVFYLNIPIGLIAITLSLLFFRPVTPKSELKFDFPGACLLAIGLLLFLMGIQLIGLSKTWIIITLILIGLVFIVMFLLHEKDAKNPIIPLSIFKSKDLDGDFLLFTFTWGAFIAVNTYLPMWAQALLGTSALVGGMTLIPNSIVDIMASQSVSAIEEHIRTFTLVLIGIVAMAISVGGMYLSNLSTPIQFLTFIGAFSGIGVGFIFVALQVKVQVDAGMKNMATATSTSYLVRILAQTVMAAVYGVIMNLALVKGVKQHSNITMHMMNELSDAKKAKLLPQNLVPEMRRIFHSGIKEIMLMSLILLLVAFVLNFFFNWKKQPKKVLKYHDK</sequence>
<feature type="transmembrane region" description="Helical" evidence="6">
    <location>
        <begin position="12"/>
        <end position="35"/>
    </location>
</feature>
<organism evidence="8 10">
    <name type="scientific">Lactobacillus acetotolerans</name>
    <dbReference type="NCBI Taxonomy" id="1600"/>
    <lineage>
        <taxon>Bacteria</taxon>
        <taxon>Bacillati</taxon>
        <taxon>Bacillota</taxon>
        <taxon>Bacilli</taxon>
        <taxon>Lactobacillales</taxon>
        <taxon>Lactobacillaceae</taxon>
        <taxon>Lactobacillus</taxon>
    </lineage>
</organism>
<proteinExistence type="predicted"/>
<name>A0A0D6A4C7_9LACO</name>
<dbReference type="KEGG" id="lae:LBAT_1273"/>
<dbReference type="GO" id="GO:0005886">
    <property type="term" value="C:plasma membrane"/>
    <property type="evidence" value="ECO:0007669"/>
    <property type="project" value="UniProtKB-SubCell"/>
</dbReference>
<dbReference type="PANTHER" id="PTHR23501:SF191">
    <property type="entry name" value="VACUOLAR BASIC AMINO ACID TRANSPORTER 4"/>
    <property type="match status" value="1"/>
</dbReference>
<keyword evidence="5 6" id="KW-0472">Membrane</keyword>
<dbReference type="PATRIC" id="fig|1600.4.peg.1298"/>
<feature type="transmembrane region" description="Helical" evidence="6">
    <location>
        <begin position="103"/>
        <end position="124"/>
    </location>
</feature>
<feature type="transmembrane region" description="Helical" evidence="6">
    <location>
        <begin position="460"/>
        <end position="480"/>
    </location>
</feature>
<dbReference type="SUPFAM" id="SSF103473">
    <property type="entry name" value="MFS general substrate transporter"/>
    <property type="match status" value="1"/>
</dbReference>
<accession>A0A0D6A4C7</accession>
<dbReference type="Proteomes" id="UP000035709">
    <property type="component" value="Chromosome"/>
</dbReference>
<dbReference type="PANTHER" id="PTHR23501">
    <property type="entry name" value="MAJOR FACILITATOR SUPERFAMILY"/>
    <property type="match status" value="1"/>
</dbReference>
<evidence type="ECO:0000313" key="10">
    <source>
        <dbReference type="Proteomes" id="UP000035709"/>
    </source>
</evidence>
<reference evidence="8 10" key="1">
    <citation type="submission" date="2015-03" db="EMBL/GenBank/DDBJ databases">
        <title>Complete genome sequence of Lactobacillus acetotolerans NBRC 13120.</title>
        <authorList>
            <person name="Toh H."/>
            <person name="Morita H."/>
            <person name="Fujita N."/>
        </authorList>
    </citation>
    <scope>NUCLEOTIDE SEQUENCE [LARGE SCALE GENOMIC DNA]</scope>
    <source>
        <strain evidence="8 10">NBRC 13120</strain>
    </source>
</reference>
<evidence type="ECO:0000313" key="11">
    <source>
        <dbReference type="Proteomes" id="UP000325393"/>
    </source>
</evidence>
<protein>
    <submittedName>
        <fullName evidence="9">MFS transporter</fullName>
    </submittedName>
    <submittedName>
        <fullName evidence="8">Transport protein</fullName>
    </submittedName>
</protein>
<comment type="subcellular location">
    <subcellularLocation>
        <location evidence="1">Cell membrane</location>
        <topology evidence="1">Multi-pass membrane protein</topology>
    </subcellularLocation>
</comment>
<dbReference type="GeneID" id="78212615"/>
<evidence type="ECO:0000256" key="2">
    <source>
        <dbReference type="ARBA" id="ARBA00022448"/>
    </source>
</evidence>
<dbReference type="Gene3D" id="1.20.1250.20">
    <property type="entry name" value="MFS general substrate transporter like domains"/>
    <property type="match status" value="1"/>
</dbReference>
<feature type="transmembrane region" description="Helical" evidence="6">
    <location>
        <begin position="195"/>
        <end position="216"/>
    </location>
</feature>
<dbReference type="EMBL" id="AP014808">
    <property type="protein sequence ID" value="BAQ57662.1"/>
    <property type="molecule type" value="Genomic_DNA"/>
</dbReference>
<dbReference type="EMBL" id="CP044496">
    <property type="protein sequence ID" value="QFG51645.1"/>
    <property type="molecule type" value="Genomic_DNA"/>
</dbReference>
<feature type="transmembrane region" description="Helical" evidence="6">
    <location>
        <begin position="41"/>
        <end position="62"/>
    </location>
</feature>
<feature type="transmembrane region" description="Helical" evidence="6">
    <location>
        <begin position="222"/>
        <end position="241"/>
    </location>
</feature>
<dbReference type="STRING" id="1600.LBAT_1273"/>
<evidence type="ECO:0000256" key="1">
    <source>
        <dbReference type="ARBA" id="ARBA00004651"/>
    </source>
</evidence>
<feature type="transmembrane region" description="Helical" evidence="6">
    <location>
        <begin position="287"/>
        <end position="309"/>
    </location>
</feature>
<keyword evidence="10" id="KW-1185">Reference proteome</keyword>
<reference evidence="9 11" key="2">
    <citation type="submission" date="2019-09" db="EMBL/GenBank/DDBJ databases">
        <title>Genome sequencing of Lactobacillus acetotolerans.</title>
        <authorList>
            <person name="Kim K."/>
        </authorList>
    </citation>
    <scope>NUCLEOTIDE SEQUENCE [LARGE SCALE GENOMIC DNA]</scope>
    <source>
        <strain evidence="9 11">LA749</strain>
    </source>
</reference>
<dbReference type="OrthoDB" id="9816041at2"/>
<evidence type="ECO:0000256" key="4">
    <source>
        <dbReference type="ARBA" id="ARBA00022989"/>
    </source>
</evidence>
<dbReference type="InterPro" id="IPR036259">
    <property type="entry name" value="MFS_trans_sf"/>
</dbReference>
<feature type="transmembrane region" description="Helical" evidence="6">
    <location>
        <begin position="262"/>
        <end position="281"/>
    </location>
</feature>
<evidence type="ECO:0000256" key="5">
    <source>
        <dbReference type="ARBA" id="ARBA00023136"/>
    </source>
</evidence>
<feature type="transmembrane region" description="Helical" evidence="6">
    <location>
        <begin position="162"/>
        <end position="183"/>
    </location>
</feature>
<keyword evidence="2" id="KW-0813">Transport</keyword>
<feature type="domain" description="Major facilitator superfamily (MFS) profile" evidence="7">
    <location>
        <begin position="9"/>
        <end position="483"/>
    </location>
</feature>
<feature type="transmembrane region" description="Helical" evidence="6">
    <location>
        <begin position="136"/>
        <end position="156"/>
    </location>
</feature>
<feature type="transmembrane region" description="Helical" evidence="6">
    <location>
        <begin position="321"/>
        <end position="344"/>
    </location>
</feature>
<evidence type="ECO:0000256" key="6">
    <source>
        <dbReference type="SAM" id="Phobius"/>
    </source>
</evidence>
<evidence type="ECO:0000313" key="9">
    <source>
        <dbReference type="EMBL" id="QFG51645.1"/>
    </source>
</evidence>
<dbReference type="RefSeq" id="WP_056970428.1">
    <property type="nucleotide sequence ID" value="NZ_AP014808.1"/>
</dbReference>
<keyword evidence="3 6" id="KW-0812">Transmembrane</keyword>
<dbReference type="Proteomes" id="UP000325393">
    <property type="component" value="Chromosome"/>
</dbReference>
<feature type="transmembrane region" description="Helical" evidence="6">
    <location>
        <begin position="392"/>
        <end position="414"/>
    </location>
</feature>
<dbReference type="AlphaFoldDB" id="A0A0D6A4C7"/>
<dbReference type="GO" id="GO:0022857">
    <property type="term" value="F:transmembrane transporter activity"/>
    <property type="evidence" value="ECO:0007669"/>
    <property type="project" value="InterPro"/>
</dbReference>
<dbReference type="Pfam" id="PF07690">
    <property type="entry name" value="MFS_1"/>
    <property type="match status" value="1"/>
</dbReference>
<keyword evidence="4 6" id="KW-1133">Transmembrane helix</keyword>
<dbReference type="PRINTS" id="PR01036">
    <property type="entry name" value="TCRTETB"/>
</dbReference>